<dbReference type="InterPro" id="IPR051396">
    <property type="entry name" value="Bact_Antivir_Def_Nuclease"/>
</dbReference>
<protein>
    <submittedName>
        <fullName evidence="2">AAA ATPase domain-containing protein</fullName>
    </submittedName>
</protein>
<dbReference type="PANTHER" id="PTHR43581:SF4">
    <property type="entry name" value="ATP_GTP PHOSPHATASE"/>
    <property type="match status" value="1"/>
</dbReference>
<dbReference type="SUPFAM" id="SSF52540">
    <property type="entry name" value="P-loop containing nucleoside triphosphate hydrolases"/>
    <property type="match status" value="1"/>
</dbReference>
<feature type="domain" description="Endonuclease GajA/Old nuclease/RecF-like AAA" evidence="1">
    <location>
        <begin position="33"/>
        <end position="105"/>
    </location>
</feature>
<evidence type="ECO:0000259" key="1">
    <source>
        <dbReference type="Pfam" id="PF13175"/>
    </source>
</evidence>
<organism evidence="2 3">
    <name type="scientific">Listeria ivanovii</name>
    <dbReference type="NCBI Taxonomy" id="1638"/>
    <lineage>
        <taxon>Bacteria</taxon>
        <taxon>Bacillati</taxon>
        <taxon>Bacillota</taxon>
        <taxon>Bacilli</taxon>
        <taxon>Bacillales</taxon>
        <taxon>Listeriaceae</taxon>
        <taxon>Listeria</taxon>
    </lineage>
</organism>
<dbReference type="InterPro" id="IPR041685">
    <property type="entry name" value="AAA_GajA/Old/RecF-like"/>
</dbReference>
<sequence>MDNQKFITDIKKAKTKKALRITDNKQVNIKRVCGIHIHNFRTLKDTKIPLGKNLTIISGKNGTMKSAIMGLIGHPFNTDAKNIFGKDLKTPVHKIFKLSEEYDQTRYNYDLLIELDNEEILTTPVEFYLRKDARNIPVPRVVVSGKQKGDGNFNLNTAFINLQRLFPMINTEAEELETIEYSAEQATKIGKFYTKIIQKGNYFNANAVSDEGFKYSLGPAKSKKTIYDFSAISSGEDNLGHLINVIMAFEEAIKQNGLKGILCIDEIEASLHPSAQKQLLDYLLKWSKKNDIQVIFNTHSLYLIQKAIEYERDIKENNLQLNFISTQGVRDLNYNIIENPSYSQAYKELTFEKPEDLSENYKIDVLVEDDAAKSFINALLPNNIKNRINITTKISGGAGTSKNILKSLCKNASFLLSNCIVVLDGDVLPNEISKIKFDRLLILPDEFSFAPEVSLIYYIGNLPEGDDFFVKMDREKQAFIRDFSNYELYPEGVAITEMKLKVAGCKSWAKNLKRRDFNKYVNYYCKNDDFISKSNFKHDFISKLNDLLVEQSLPDFE</sequence>
<dbReference type="EMBL" id="FNMX01000001">
    <property type="protein sequence ID" value="SDW06223.1"/>
    <property type="molecule type" value="Genomic_DNA"/>
</dbReference>
<proteinExistence type="predicted"/>
<name>A0AAX2DL39_LISIV</name>
<dbReference type="CDD" id="cd00267">
    <property type="entry name" value="ABC_ATPase"/>
    <property type="match status" value="1"/>
</dbReference>
<gene>
    <name evidence="2" type="ORF">SAMN05421782_101264</name>
</gene>
<evidence type="ECO:0000313" key="2">
    <source>
        <dbReference type="EMBL" id="SDW06223.1"/>
    </source>
</evidence>
<dbReference type="PANTHER" id="PTHR43581">
    <property type="entry name" value="ATP/GTP PHOSPHATASE"/>
    <property type="match status" value="1"/>
</dbReference>
<dbReference type="RefSeq" id="WP_038408427.1">
    <property type="nucleotide sequence ID" value="NZ_FNMX01000001.1"/>
</dbReference>
<evidence type="ECO:0000313" key="3">
    <source>
        <dbReference type="Proteomes" id="UP000183610"/>
    </source>
</evidence>
<comment type="caution">
    <text evidence="2">The sequence shown here is derived from an EMBL/GenBank/DDBJ whole genome shotgun (WGS) entry which is preliminary data.</text>
</comment>
<dbReference type="Gene3D" id="3.40.50.300">
    <property type="entry name" value="P-loop containing nucleotide triphosphate hydrolases"/>
    <property type="match status" value="1"/>
</dbReference>
<dbReference type="Proteomes" id="UP000183610">
    <property type="component" value="Unassembled WGS sequence"/>
</dbReference>
<dbReference type="AlphaFoldDB" id="A0AAX2DL39"/>
<dbReference type="InterPro" id="IPR027417">
    <property type="entry name" value="P-loop_NTPase"/>
</dbReference>
<accession>A0AAX2DL39</accession>
<reference evidence="2 3" key="1">
    <citation type="submission" date="2016-10" db="EMBL/GenBank/DDBJ databases">
        <authorList>
            <person name="Varghese N."/>
            <person name="Submissions S."/>
        </authorList>
    </citation>
    <scope>NUCLEOTIDE SEQUENCE [LARGE SCALE GENOMIC DNA]</scope>
    <source>
        <strain evidence="2 3">ATCC 49954</strain>
    </source>
</reference>
<feature type="domain" description="Endonuclease GajA/Old nuclease/RecF-like AAA" evidence="1">
    <location>
        <begin position="172"/>
        <end position="304"/>
    </location>
</feature>
<dbReference type="Pfam" id="PF13175">
    <property type="entry name" value="AAA_15"/>
    <property type="match status" value="2"/>
</dbReference>